<gene>
    <name evidence="2" type="ORF">BB561_002285</name>
</gene>
<accession>A0A2T9YR64</accession>
<sequence length="130" mass="14594">MRIGIYMILGIGVCTSAVIKVQKDPKSLLKRYRWSGKLFKRINYNTLAAADLIGSPEWEASVQGKSKKEIQKAKQFILSRAQIADNNDQALPDEIALAKAGQSVTKMKDHLIKNTDPELLSKAKKKRLRN</sequence>
<dbReference type="Proteomes" id="UP000245383">
    <property type="component" value="Unassembled WGS sequence"/>
</dbReference>
<reference evidence="2 3" key="1">
    <citation type="journal article" date="2018" name="MBio">
        <title>Comparative Genomics Reveals the Core Gene Toolbox for the Fungus-Insect Symbiosis.</title>
        <authorList>
            <person name="Wang Y."/>
            <person name="Stata M."/>
            <person name="Wang W."/>
            <person name="Stajich J.E."/>
            <person name="White M.M."/>
            <person name="Moncalvo J.M."/>
        </authorList>
    </citation>
    <scope>NUCLEOTIDE SEQUENCE [LARGE SCALE GENOMIC DNA]</scope>
    <source>
        <strain evidence="2 3">SWE-8-4</strain>
    </source>
</reference>
<proteinExistence type="predicted"/>
<organism evidence="2 3">
    <name type="scientific">Smittium simulii</name>
    <dbReference type="NCBI Taxonomy" id="133385"/>
    <lineage>
        <taxon>Eukaryota</taxon>
        <taxon>Fungi</taxon>
        <taxon>Fungi incertae sedis</taxon>
        <taxon>Zoopagomycota</taxon>
        <taxon>Kickxellomycotina</taxon>
        <taxon>Harpellomycetes</taxon>
        <taxon>Harpellales</taxon>
        <taxon>Legeriomycetaceae</taxon>
        <taxon>Smittium</taxon>
    </lineage>
</organism>
<dbReference type="EMBL" id="MBFR01000075">
    <property type="protein sequence ID" value="PVU94754.1"/>
    <property type="molecule type" value="Genomic_DNA"/>
</dbReference>
<name>A0A2T9YR64_9FUNG</name>
<evidence type="ECO:0000313" key="2">
    <source>
        <dbReference type="EMBL" id="PVU94754.1"/>
    </source>
</evidence>
<comment type="caution">
    <text evidence="2">The sequence shown here is derived from an EMBL/GenBank/DDBJ whole genome shotgun (WGS) entry which is preliminary data.</text>
</comment>
<dbReference type="AlphaFoldDB" id="A0A2T9YR64"/>
<evidence type="ECO:0000313" key="3">
    <source>
        <dbReference type="Proteomes" id="UP000245383"/>
    </source>
</evidence>
<feature type="signal peptide" evidence="1">
    <location>
        <begin position="1"/>
        <end position="16"/>
    </location>
</feature>
<evidence type="ECO:0000256" key="1">
    <source>
        <dbReference type="SAM" id="SignalP"/>
    </source>
</evidence>
<keyword evidence="3" id="KW-1185">Reference proteome</keyword>
<feature type="chain" id="PRO_5015575832" evidence="1">
    <location>
        <begin position="17"/>
        <end position="130"/>
    </location>
</feature>
<protein>
    <submittedName>
        <fullName evidence="2">Uncharacterized protein</fullName>
    </submittedName>
</protein>
<keyword evidence="1" id="KW-0732">Signal</keyword>